<feature type="domain" description="Sialidase" evidence="1">
    <location>
        <begin position="69"/>
        <end position="314"/>
    </location>
</feature>
<dbReference type="InterPro" id="IPR011040">
    <property type="entry name" value="Sialidase"/>
</dbReference>
<gene>
    <name evidence="2" type="ORF">G3446_13115</name>
</gene>
<dbReference type="CDD" id="cd15482">
    <property type="entry name" value="Sialidase_non-viral"/>
    <property type="match status" value="1"/>
</dbReference>
<sequence>MWRDKHPRKGLYFLTSASEDAKPAEVGDDTEPLARFVARSDSTGDVHLLWYGEKLGEPTGSEHNLYYGRWREADPAATAPELVMPGIYPVMTVKPSGDVMAFSWQPSEDGGRVYSRFRPAKGGEASGENRFQDAVVIAAVPQVTPIVRAFTSGERWLFVWLGQYGADRRDFRLEGAYSDDNGTSWTRFALDDLRGFDVASLQVAADAKQHIVLVVTARDRSANDDSKQNVFALHSADAGTTWSSAVALRRPTPVEQEGGTEDQDPLALFSARNPSVAFGATPGEVLAVWEDWRGIRAGIYAAVSRDYGKTWSTSVSPLMALAGANLGLRYEPNAIFPSDAGYSVVAERYSDDTLEKKRLVRLDIPSSRVVAIAEGAGASPWPGDTEVVKQALRERATAYWNAIKEGEFSDTYEYLDPFFRARFPLDRYLATMGRIKYSQADVEGVRIAGSIAEVSTRIRASIPEFRMPTTGELVSRPEREVTVKNRWLWIDGRWLKEFRVESQDVVFTRY</sequence>
<dbReference type="Gene3D" id="2.120.10.10">
    <property type="match status" value="1"/>
</dbReference>
<reference evidence="2 3" key="1">
    <citation type="submission" date="2020-02" db="EMBL/GenBank/DDBJ databases">
        <title>Genome sequences of Thiorhodococcus mannitoliphagus and Thiorhodococcus minor, purple sulfur photosynthetic bacteria in the gammaproteobacterial family, Chromatiaceae.</title>
        <authorList>
            <person name="Aviles F.A."/>
            <person name="Meyer T.E."/>
            <person name="Kyndt J.A."/>
        </authorList>
    </citation>
    <scope>NUCLEOTIDE SEQUENCE [LARGE SCALE GENOMIC DNA]</scope>
    <source>
        <strain evidence="2 3">DSM 11518</strain>
    </source>
</reference>
<dbReference type="SUPFAM" id="SSF50939">
    <property type="entry name" value="Sialidases"/>
    <property type="match status" value="1"/>
</dbReference>
<comment type="caution">
    <text evidence="2">The sequence shown here is derived from an EMBL/GenBank/DDBJ whole genome shotgun (WGS) entry which is preliminary data.</text>
</comment>
<evidence type="ECO:0000259" key="1">
    <source>
        <dbReference type="Pfam" id="PF13088"/>
    </source>
</evidence>
<evidence type="ECO:0000313" key="2">
    <source>
        <dbReference type="EMBL" id="NEV62819.1"/>
    </source>
</evidence>
<accession>A0A6M0K0D2</accession>
<name>A0A6M0K0D2_9GAMM</name>
<evidence type="ECO:0000313" key="3">
    <source>
        <dbReference type="Proteomes" id="UP000483379"/>
    </source>
</evidence>
<dbReference type="InterPro" id="IPR036278">
    <property type="entry name" value="Sialidase_sf"/>
</dbReference>
<dbReference type="AlphaFoldDB" id="A0A6M0K0D2"/>
<dbReference type="Pfam" id="PF13088">
    <property type="entry name" value="BNR_2"/>
    <property type="match status" value="1"/>
</dbReference>
<organism evidence="2 3">
    <name type="scientific">Thiorhodococcus minor</name>
    <dbReference type="NCBI Taxonomy" id="57489"/>
    <lineage>
        <taxon>Bacteria</taxon>
        <taxon>Pseudomonadati</taxon>
        <taxon>Pseudomonadota</taxon>
        <taxon>Gammaproteobacteria</taxon>
        <taxon>Chromatiales</taxon>
        <taxon>Chromatiaceae</taxon>
        <taxon>Thiorhodococcus</taxon>
    </lineage>
</organism>
<dbReference type="EMBL" id="JAAIJQ010000035">
    <property type="protein sequence ID" value="NEV62819.1"/>
    <property type="molecule type" value="Genomic_DNA"/>
</dbReference>
<dbReference type="Proteomes" id="UP000483379">
    <property type="component" value="Unassembled WGS sequence"/>
</dbReference>
<keyword evidence="3" id="KW-1185">Reference proteome</keyword>
<proteinExistence type="predicted"/>
<protein>
    <submittedName>
        <fullName evidence="2">Exo-alpha-sialidase</fullName>
    </submittedName>
</protein>
<dbReference type="RefSeq" id="WP_164453285.1">
    <property type="nucleotide sequence ID" value="NZ_JAAIJQ010000035.1"/>
</dbReference>